<comment type="caution">
    <text evidence="3">The sequence shown here is derived from an EMBL/GenBank/DDBJ whole genome shotgun (WGS) entry which is preliminary data.</text>
</comment>
<dbReference type="PANTHER" id="PTHR46401">
    <property type="entry name" value="GLYCOSYLTRANSFERASE WBBK-RELATED"/>
    <property type="match status" value="1"/>
</dbReference>
<sequence>MTGGGADDPLTSLRAELDLEKDVVLPGWVTSDELEALYAVADLYVCPSLEEGFGLPVVDALRRGVPVLANDIAVLREVGGDLAGYVDASQPDELAAGLLAAIDLPVDDGRAARIAWGERFSWESSARALAVLFRKHLNAPRVGRAAKAR</sequence>
<dbReference type="AlphaFoldDB" id="A0A0M8MF07"/>
<evidence type="ECO:0000259" key="2">
    <source>
        <dbReference type="Pfam" id="PF00534"/>
    </source>
</evidence>
<evidence type="ECO:0000313" key="3">
    <source>
        <dbReference type="EMBL" id="KOS11136.1"/>
    </source>
</evidence>
<dbReference type="EMBL" id="LAVO01000006">
    <property type="protein sequence ID" value="KOS11136.1"/>
    <property type="molecule type" value="Genomic_DNA"/>
</dbReference>
<dbReference type="Gene3D" id="3.40.50.2000">
    <property type="entry name" value="Glycogen Phosphorylase B"/>
    <property type="match status" value="1"/>
</dbReference>
<evidence type="ECO:0000256" key="1">
    <source>
        <dbReference type="ARBA" id="ARBA00022679"/>
    </source>
</evidence>
<name>A0A0M8MF07_9MICO</name>
<dbReference type="Proteomes" id="UP000037737">
    <property type="component" value="Unassembled WGS sequence"/>
</dbReference>
<feature type="domain" description="Glycosyl transferase family 1" evidence="2">
    <location>
        <begin position="3"/>
        <end position="105"/>
    </location>
</feature>
<evidence type="ECO:0000313" key="4">
    <source>
        <dbReference type="Proteomes" id="UP000037737"/>
    </source>
</evidence>
<dbReference type="InterPro" id="IPR001296">
    <property type="entry name" value="Glyco_trans_1"/>
</dbReference>
<accession>A0A0M8MF07</accession>
<keyword evidence="4" id="KW-1185">Reference proteome</keyword>
<keyword evidence="1" id="KW-0808">Transferase</keyword>
<dbReference type="Pfam" id="PF00534">
    <property type="entry name" value="Glycos_transf_1"/>
    <property type="match status" value="1"/>
</dbReference>
<organism evidence="3 4">
    <name type="scientific">Microbacterium aurantiacum</name>
    <dbReference type="NCBI Taxonomy" id="162393"/>
    <lineage>
        <taxon>Bacteria</taxon>
        <taxon>Bacillati</taxon>
        <taxon>Actinomycetota</taxon>
        <taxon>Actinomycetes</taxon>
        <taxon>Micrococcales</taxon>
        <taxon>Microbacteriaceae</taxon>
        <taxon>Microbacterium</taxon>
    </lineage>
</organism>
<dbReference type="SUPFAM" id="SSF53756">
    <property type="entry name" value="UDP-Glycosyltransferase/glycogen phosphorylase"/>
    <property type="match status" value="1"/>
</dbReference>
<gene>
    <name evidence="3" type="ORF">XI38_07720</name>
</gene>
<dbReference type="PANTHER" id="PTHR46401:SF2">
    <property type="entry name" value="GLYCOSYLTRANSFERASE WBBK-RELATED"/>
    <property type="match status" value="1"/>
</dbReference>
<dbReference type="PATRIC" id="fig|84292.3.peg.1572"/>
<protein>
    <recommendedName>
        <fullName evidence="2">Glycosyl transferase family 1 domain-containing protein</fullName>
    </recommendedName>
</protein>
<reference evidence="3" key="1">
    <citation type="submission" date="2015-04" db="EMBL/GenBank/DDBJ databases">
        <title>Complete genome sequence of Microbacterium chocolatum SIT 101, a bacterium enantioselectively hydrolyzing mesomeric diesters.</title>
        <authorList>
            <person name="Li X."/>
            <person name="Xu Y."/>
        </authorList>
    </citation>
    <scope>NUCLEOTIDE SEQUENCE [LARGE SCALE GENOMIC DNA]</scope>
    <source>
        <strain evidence="3">SIT 101</strain>
    </source>
</reference>
<dbReference type="KEGG" id="mcw:A8L33_07440"/>
<dbReference type="GO" id="GO:0016757">
    <property type="term" value="F:glycosyltransferase activity"/>
    <property type="evidence" value="ECO:0007669"/>
    <property type="project" value="InterPro"/>
</dbReference>
<proteinExistence type="predicted"/>